<evidence type="ECO:0000259" key="4">
    <source>
        <dbReference type="Pfam" id="PF17210"/>
    </source>
</evidence>
<dbReference type="InterPro" id="IPR033764">
    <property type="entry name" value="Sdr_B"/>
</dbReference>
<keyword evidence="3" id="KW-0732">Signal</keyword>
<dbReference type="RefSeq" id="WP_005210925.1">
    <property type="nucleotide sequence ID" value="NZ_KB291615.1"/>
</dbReference>
<name>L1QKW0_9CLOT</name>
<dbReference type="PANTHER" id="PTHR23303">
    <property type="entry name" value="CARBOXYPEPTIDASE REGULATORY REGION-CONTAINING"/>
    <property type="match status" value="1"/>
</dbReference>
<evidence type="ECO:0000256" key="1">
    <source>
        <dbReference type="ARBA" id="ARBA00004613"/>
    </source>
</evidence>
<evidence type="ECO:0000313" key="5">
    <source>
        <dbReference type="EMBL" id="EKY28581.1"/>
    </source>
</evidence>
<dbReference type="PANTHER" id="PTHR23303:SF15">
    <property type="entry name" value="COLOSSIN-A"/>
    <property type="match status" value="1"/>
</dbReference>
<dbReference type="InterPro" id="IPR051417">
    <property type="entry name" value="SDr/BOS_complex"/>
</dbReference>
<protein>
    <submittedName>
        <fullName evidence="5">Cna protein B-type domain protein</fullName>
    </submittedName>
</protein>
<dbReference type="SUPFAM" id="SSF117074">
    <property type="entry name" value="Hypothetical protein PA1324"/>
    <property type="match status" value="2"/>
</dbReference>
<keyword evidence="6" id="KW-1185">Reference proteome</keyword>
<evidence type="ECO:0000256" key="2">
    <source>
        <dbReference type="ARBA" id="ARBA00022525"/>
    </source>
</evidence>
<gene>
    <name evidence="5" type="ORF">HMPREF0216_00634</name>
</gene>
<evidence type="ECO:0000256" key="3">
    <source>
        <dbReference type="ARBA" id="ARBA00022729"/>
    </source>
</evidence>
<sequence length="223" mass="26148">MDINNDNVKDKGDIYLENIQVELYTYDNLKKPFRIQLTDSNGYYEFKDIELNKYYIRIKVPNGYGLLEKGEYSNISPKTLISDRIYNNKEGINIIVGLRKLFKILGVVFWDYNRNCSYENVDSGINNIIMKIYNEKNELIDLTVTGKNKFFNGYFEFDNLAPGRYRIEFECIEGLKVCKPRKTYYGSKANPISNSIKINLKNKDIETAFVGFYRPKNISNKSY</sequence>
<dbReference type="eggNOG" id="COG4932">
    <property type="taxonomic scope" value="Bacteria"/>
</dbReference>
<reference evidence="5 6" key="1">
    <citation type="submission" date="2012-05" db="EMBL/GenBank/DDBJ databases">
        <authorList>
            <person name="Weinstock G."/>
            <person name="Sodergren E."/>
            <person name="Lobos E.A."/>
            <person name="Fulton L."/>
            <person name="Fulton R."/>
            <person name="Courtney L."/>
            <person name="Fronick C."/>
            <person name="O'Laughlin M."/>
            <person name="Godfrey J."/>
            <person name="Wilson R.M."/>
            <person name="Miner T."/>
            <person name="Farmer C."/>
            <person name="Delehaunty K."/>
            <person name="Cordes M."/>
            <person name="Minx P."/>
            <person name="Tomlinson C."/>
            <person name="Chen J."/>
            <person name="Wollam A."/>
            <person name="Pepin K.H."/>
            <person name="Bhonagiri V."/>
            <person name="Zhang X."/>
            <person name="Suruliraj S."/>
            <person name="Warren W."/>
            <person name="Mitreva M."/>
            <person name="Mardis E.R."/>
            <person name="Wilson R.K."/>
        </authorList>
    </citation>
    <scope>NUCLEOTIDE SEQUENCE [LARGE SCALE GENOMIC DNA]</scope>
    <source>
        <strain evidence="5 6">DSM 1785</strain>
    </source>
</reference>
<dbReference type="AlphaFoldDB" id="L1QKW0"/>
<dbReference type="PATRIC" id="fig|545697.3.peg.627"/>
<dbReference type="STRING" id="545697.HMPREF0216_00634"/>
<keyword evidence="2" id="KW-0964">Secreted</keyword>
<evidence type="ECO:0000313" key="6">
    <source>
        <dbReference type="Proteomes" id="UP000010420"/>
    </source>
</evidence>
<comment type="subcellular location">
    <subcellularLocation>
        <location evidence="1">Secreted</location>
    </subcellularLocation>
</comment>
<dbReference type="HOGENOM" id="CLU_1238430_0_0_9"/>
<comment type="caution">
    <text evidence="5">The sequence shown here is derived from an EMBL/GenBank/DDBJ whole genome shotgun (WGS) entry which is preliminary data.</text>
</comment>
<proteinExistence type="predicted"/>
<dbReference type="Proteomes" id="UP000010420">
    <property type="component" value="Unassembled WGS sequence"/>
</dbReference>
<dbReference type="InterPro" id="IPR013783">
    <property type="entry name" value="Ig-like_fold"/>
</dbReference>
<dbReference type="Pfam" id="PF17210">
    <property type="entry name" value="SdrD_B"/>
    <property type="match status" value="2"/>
</dbReference>
<organism evidence="5 6">
    <name type="scientific">Clostridium celatum DSM 1785</name>
    <dbReference type="NCBI Taxonomy" id="545697"/>
    <lineage>
        <taxon>Bacteria</taxon>
        <taxon>Bacillati</taxon>
        <taxon>Bacillota</taxon>
        <taxon>Clostridia</taxon>
        <taxon>Eubacteriales</taxon>
        <taxon>Clostridiaceae</taxon>
        <taxon>Clostridium</taxon>
    </lineage>
</organism>
<accession>L1QKW0</accession>
<dbReference type="GO" id="GO:0005576">
    <property type="term" value="C:extracellular region"/>
    <property type="evidence" value="ECO:0007669"/>
    <property type="project" value="UniProtKB-SubCell"/>
</dbReference>
<feature type="domain" description="SD-repeat containing protein B" evidence="4">
    <location>
        <begin position="2"/>
        <end position="69"/>
    </location>
</feature>
<feature type="domain" description="SD-repeat containing protein B" evidence="4">
    <location>
        <begin position="107"/>
        <end position="183"/>
    </location>
</feature>
<dbReference type="EMBL" id="AMEZ01000022">
    <property type="protein sequence ID" value="EKY28581.1"/>
    <property type="molecule type" value="Genomic_DNA"/>
</dbReference>
<dbReference type="Gene3D" id="2.60.40.10">
    <property type="entry name" value="Immunoglobulins"/>
    <property type="match status" value="2"/>
</dbReference>